<feature type="domain" description="EAL" evidence="4">
    <location>
        <begin position="503"/>
        <end position="753"/>
    </location>
</feature>
<dbReference type="RefSeq" id="WP_264226229.1">
    <property type="nucleotide sequence ID" value="NZ_CP107716.1"/>
</dbReference>
<dbReference type="PROSITE" id="PS50887">
    <property type="entry name" value="GGDEF"/>
    <property type="match status" value="1"/>
</dbReference>
<evidence type="ECO:0000256" key="1">
    <source>
        <dbReference type="SAM" id="MobiDB-lite"/>
    </source>
</evidence>
<keyword evidence="7" id="KW-1185">Reference proteome</keyword>
<dbReference type="InterPro" id="IPR000700">
    <property type="entry name" value="PAS-assoc_C"/>
</dbReference>
<dbReference type="SMART" id="SM00052">
    <property type="entry name" value="EAL"/>
    <property type="match status" value="1"/>
</dbReference>
<dbReference type="InterPro" id="IPR035919">
    <property type="entry name" value="EAL_sf"/>
</dbReference>
<dbReference type="Pfam" id="PF00563">
    <property type="entry name" value="EAL"/>
    <property type="match status" value="1"/>
</dbReference>
<dbReference type="InterPro" id="IPR000014">
    <property type="entry name" value="PAS"/>
</dbReference>
<gene>
    <name evidence="6" type="ORF">OF122_02135</name>
</gene>
<dbReference type="Pfam" id="PF08448">
    <property type="entry name" value="PAS_4"/>
    <property type="match status" value="1"/>
</dbReference>
<dbReference type="SUPFAM" id="SSF55073">
    <property type="entry name" value="Nucleotide cyclase"/>
    <property type="match status" value="1"/>
</dbReference>
<dbReference type="CDD" id="cd01948">
    <property type="entry name" value="EAL"/>
    <property type="match status" value="1"/>
</dbReference>
<dbReference type="PROSITE" id="PS50883">
    <property type="entry name" value="EAL"/>
    <property type="match status" value="1"/>
</dbReference>
<reference evidence="6" key="1">
    <citation type="submission" date="2022-10" db="EMBL/GenBank/DDBJ databases">
        <title>YIM 151497 complete genome.</title>
        <authorList>
            <person name="Chen X."/>
        </authorList>
    </citation>
    <scope>NUCLEOTIDE SEQUENCE</scope>
    <source>
        <strain evidence="6">YIM 151497</strain>
    </source>
</reference>
<evidence type="ECO:0000313" key="6">
    <source>
        <dbReference type="EMBL" id="UYQ72606.1"/>
    </source>
</evidence>
<dbReference type="EMBL" id="CP107716">
    <property type="protein sequence ID" value="UYQ72606.1"/>
    <property type="molecule type" value="Genomic_DNA"/>
</dbReference>
<dbReference type="InterPro" id="IPR000160">
    <property type="entry name" value="GGDEF_dom"/>
</dbReference>
<accession>A0ABY6IPT4</accession>
<dbReference type="Gene3D" id="3.30.70.270">
    <property type="match status" value="1"/>
</dbReference>
<sequence>MSYTDPNKARRVNARRRSDINHGMLPSSMGTNTSLLDLVSQEHLLRTVINCVPDYLFVKDADSRFVVANVAVATDLGLSVGDLTGRTDFDLHPRELAEKFFADEQTVLKSGQPKIDLEEFIVTASGEKKWLATSKLPLRDASGAIKGLVGVSRDITGRKLAEDALAESESRWNFALEGAGQGVWDHNLKTGTAYFSPMWRTMRGIGPNDPVDPSRQAWLERVHPEDRERLIRETNQQNSGELHQNAFEYRERHQDGHYIWVLSRGRPVEFMPDGSVARIVGTDTDISSLKLAEAKAAQEKEQTYQRHVAALEKAHEATEAAHRLAESLARHDALTGLPNRRLFADTLGKAVARAQRGSTRSAVMIVDLDGFKPINDINGHATGDDVLREIAERLGALTRNEDTVARLGGDEFGVILDCANATPAEAASALAARIVADLSHPISIGDQVVEVGASVGISLCPDDGADADTLLRAADMAMYRAKEEGRGTYRLFAQGMEDALRERMALERDVRRAVLQKDIQPHYQPLMHLTEGQLVGFEILARWHHPTQGHIAPDVFIPIVEKLGLIGDMTYDLLRRACLDALDWPNHITISLNISAIHLTDPLLPVKLLATLSETDFPPKRLEIEVTETSLVADIEAARSALVAIQELGIKISLDDFGTGYSSLYNLRELKFDKIKIDRSFISSMQSNAGSAKIVSSVIDLAKSLGLPVIAEGIESQQEMQEIVRRGGEYGQGYYFGKAMPACDASRLVQGGREKPRWAQER</sequence>
<dbReference type="Proteomes" id="UP001163882">
    <property type="component" value="Chromosome"/>
</dbReference>
<evidence type="ECO:0000259" key="4">
    <source>
        <dbReference type="PROSITE" id="PS50883"/>
    </source>
</evidence>
<dbReference type="PANTHER" id="PTHR44757:SF2">
    <property type="entry name" value="BIOFILM ARCHITECTURE MAINTENANCE PROTEIN MBAA"/>
    <property type="match status" value="1"/>
</dbReference>
<dbReference type="Gene3D" id="3.30.450.20">
    <property type="entry name" value="PAS domain"/>
    <property type="match status" value="2"/>
</dbReference>
<feature type="domain" description="PAC" evidence="3">
    <location>
        <begin position="245"/>
        <end position="298"/>
    </location>
</feature>
<evidence type="ECO:0000313" key="7">
    <source>
        <dbReference type="Proteomes" id="UP001163882"/>
    </source>
</evidence>
<dbReference type="NCBIfam" id="TIGR00254">
    <property type="entry name" value="GGDEF"/>
    <property type="match status" value="1"/>
</dbReference>
<dbReference type="InterPro" id="IPR001610">
    <property type="entry name" value="PAC"/>
</dbReference>
<dbReference type="Pfam" id="PF08447">
    <property type="entry name" value="PAS_3"/>
    <property type="match status" value="1"/>
</dbReference>
<dbReference type="Gene3D" id="3.20.20.450">
    <property type="entry name" value="EAL domain"/>
    <property type="match status" value="1"/>
</dbReference>
<dbReference type="SUPFAM" id="SSF141868">
    <property type="entry name" value="EAL domain-like"/>
    <property type="match status" value="1"/>
</dbReference>
<dbReference type="InterPro" id="IPR035965">
    <property type="entry name" value="PAS-like_dom_sf"/>
</dbReference>
<dbReference type="PANTHER" id="PTHR44757">
    <property type="entry name" value="DIGUANYLATE CYCLASE DGCP"/>
    <property type="match status" value="1"/>
</dbReference>
<feature type="region of interest" description="Disordered" evidence="1">
    <location>
        <begin position="1"/>
        <end position="25"/>
    </location>
</feature>
<dbReference type="CDD" id="cd01949">
    <property type="entry name" value="GGDEF"/>
    <property type="match status" value="1"/>
</dbReference>
<feature type="domain" description="GGDEF" evidence="5">
    <location>
        <begin position="359"/>
        <end position="494"/>
    </location>
</feature>
<organism evidence="6 7">
    <name type="scientific">Pelagibacterium flavum</name>
    <dbReference type="NCBI Taxonomy" id="2984530"/>
    <lineage>
        <taxon>Bacteria</taxon>
        <taxon>Pseudomonadati</taxon>
        <taxon>Pseudomonadota</taxon>
        <taxon>Alphaproteobacteria</taxon>
        <taxon>Hyphomicrobiales</taxon>
        <taxon>Devosiaceae</taxon>
        <taxon>Pelagibacterium</taxon>
    </lineage>
</organism>
<evidence type="ECO:0000259" key="3">
    <source>
        <dbReference type="PROSITE" id="PS50113"/>
    </source>
</evidence>
<proteinExistence type="predicted"/>
<dbReference type="SMART" id="SM00267">
    <property type="entry name" value="GGDEF"/>
    <property type="match status" value="1"/>
</dbReference>
<dbReference type="NCBIfam" id="TIGR00229">
    <property type="entry name" value="sensory_box"/>
    <property type="match status" value="2"/>
</dbReference>
<dbReference type="Pfam" id="PF00990">
    <property type="entry name" value="GGDEF"/>
    <property type="match status" value="1"/>
</dbReference>
<feature type="domain" description="PAC" evidence="3">
    <location>
        <begin position="115"/>
        <end position="167"/>
    </location>
</feature>
<dbReference type="InterPro" id="IPR052155">
    <property type="entry name" value="Biofilm_reg_signaling"/>
</dbReference>
<feature type="domain" description="PAS" evidence="2">
    <location>
        <begin position="41"/>
        <end position="111"/>
    </location>
</feature>
<dbReference type="PROSITE" id="PS50112">
    <property type="entry name" value="PAS"/>
    <property type="match status" value="1"/>
</dbReference>
<dbReference type="InterPro" id="IPR001633">
    <property type="entry name" value="EAL_dom"/>
</dbReference>
<name>A0ABY6IPT4_9HYPH</name>
<dbReference type="SMART" id="SM00086">
    <property type="entry name" value="PAC"/>
    <property type="match status" value="2"/>
</dbReference>
<dbReference type="InterPro" id="IPR043128">
    <property type="entry name" value="Rev_trsase/Diguanyl_cyclase"/>
</dbReference>
<dbReference type="InterPro" id="IPR013655">
    <property type="entry name" value="PAS_fold_3"/>
</dbReference>
<dbReference type="PROSITE" id="PS50113">
    <property type="entry name" value="PAC"/>
    <property type="match status" value="2"/>
</dbReference>
<evidence type="ECO:0000259" key="5">
    <source>
        <dbReference type="PROSITE" id="PS50887"/>
    </source>
</evidence>
<dbReference type="InterPro" id="IPR029787">
    <property type="entry name" value="Nucleotide_cyclase"/>
</dbReference>
<dbReference type="SUPFAM" id="SSF55785">
    <property type="entry name" value="PYP-like sensor domain (PAS domain)"/>
    <property type="match status" value="2"/>
</dbReference>
<evidence type="ECO:0000259" key="2">
    <source>
        <dbReference type="PROSITE" id="PS50112"/>
    </source>
</evidence>
<dbReference type="InterPro" id="IPR013656">
    <property type="entry name" value="PAS_4"/>
</dbReference>
<dbReference type="SMART" id="SM00091">
    <property type="entry name" value="PAS"/>
    <property type="match status" value="2"/>
</dbReference>
<protein>
    <submittedName>
        <fullName evidence="6">EAL domain-containing protein</fullName>
    </submittedName>
</protein>
<dbReference type="CDD" id="cd00130">
    <property type="entry name" value="PAS"/>
    <property type="match status" value="2"/>
</dbReference>